<dbReference type="EMBL" id="SPNV01000049">
    <property type="protein sequence ID" value="KAF5863556.1"/>
    <property type="molecule type" value="Genomic_DNA"/>
</dbReference>
<evidence type="ECO:0000313" key="3">
    <source>
        <dbReference type="Proteomes" id="UP000541154"/>
    </source>
</evidence>
<gene>
    <name evidence="2" type="ORF">ETB97_009800</name>
</gene>
<comment type="caution">
    <text evidence="2">The sequence shown here is derived from an EMBL/GenBank/DDBJ whole genome shotgun (WGS) entry which is preliminary data.</text>
</comment>
<feature type="region of interest" description="Disordered" evidence="1">
    <location>
        <begin position="1"/>
        <end position="85"/>
    </location>
</feature>
<feature type="compositionally biased region" description="Polar residues" evidence="1">
    <location>
        <begin position="1"/>
        <end position="10"/>
    </location>
</feature>
<feature type="compositionally biased region" description="Polar residues" evidence="1">
    <location>
        <begin position="39"/>
        <end position="50"/>
    </location>
</feature>
<organism evidence="2 3">
    <name type="scientific">Petromyces alliaceus</name>
    <name type="common">Aspergillus alliaceus</name>
    <dbReference type="NCBI Taxonomy" id="209559"/>
    <lineage>
        <taxon>Eukaryota</taxon>
        <taxon>Fungi</taxon>
        <taxon>Dikarya</taxon>
        <taxon>Ascomycota</taxon>
        <taxon>Pezizomycotina</taxon>
        <taxon>Eurotiomycetes</taxon>
        <taxon>Eurotiomycetidae</taxon>
        <taxon>Eurotiales</taxon>
        <taxon>Aspergillaceae</taxon>
        <taxon>Aspergillus</taxon>
        <taxon>Aspergillus subgen. Circumdati</taxon>
    </lineage>
</organism>
<name>A0A8H6AAK4_PETAA</name>
<dbReference type="AlphaFoldDB" id="A0A8H6AAK4"/>
<feature type="compositionally biased region" description="Low complexity" evidence="1">
    <location>
        <begin position="52"/>
        <end position="71"/>
    </location>
</feature>
<feature type="compositionally biased region" description="Basic and acidic residues" evidence="1">
    <location>
        <begin position="75"/>
        <end position="85"/>
    </location>
</feature>
<proteinExistence type="predicted"/>
<feature type="compositionally biased region" description="Basic and acidic residues" evidence="1">
    <location>
        <begin position="15"/>
        <end position="28"/>
    </location>
</feature>
<evidence type="ECO:0000313" key="2">
    <source>
        <dbReference type="EMBL" id="KAF5863556.1"/>
    </source>
</evidence>
<dbReference type="Proteomes" id="UP000541154">
    <property type="component" value="Unassembled WGS sequence"/>
</dbReference>
<evidence type="ECO:0000256" key="1">
    <source>
        <dbReference type="SAM" id="MobiDB-lite"/>
    </source>
</evidence>
<protein>
    <submittedName>
        <fullName evidence="2">Uncharacterized protein</fullName>
    </submittedName>
</protein>
<accession>A0A8H6AAK4</accession>
<keyword evidence="3" id="KW-1185">Reference proteome</keyword>
<reference evidence="2 3" key="1">
    <citation type="submission" date="2019-04" db="EMBL/GenBank/DDBJ databases">
        <title>Aspergillus burnettii sp. nov., novel species from soil in southeast Queensland.</title>
        <authorList>
            <person name="Gilchrist C.L.M."/>
            <person name="Pitt J.I."/>
            <person name="Lange L."/>
            <person name="Lacey H.J."/>
            <person name="Vuong D."/>
            <person name="Midgley D.J."/>
            <person name="Greenfield P."/>
            <person name="Bradbury M."/>
            <person name="Lacey E."/>
            <person name="Busk P.K."/>
            <person name="Pilgaard B."/>
            <person name="Chooi Y.H."/>
            <person name="Piggott A.M."/>
        </authorList>
    </citation>
    <scope>NUCLEOTIDE SEQUENCE [LARGE SCALE GENOMIC DNA]</scope>
    <source>
        <strain evidence="2 3">FRR 5400</strain>
    </source>
</reference>
<sequence length="85" mass="9515">MTSNYNTRQWANRVRAKDDENVSQKEDQQGGSSPWEPTKQYTAPSQSAGGRSQPTDASASDPSSQQQPYSSKYHFTHDELAHPDE</sequence>